<sequence length="105" mass="11681">MIAVINRLPVKEGLADQVVERFANGRGFVQDFPGFVSMEVLRSEEADEVMGITRWEDKNAFDSWVRSDEFKTAHGRGGGTGMLRGHPQMGTYEVVVVREPGLPQS</sequence>
<reference evidence="2" key="1">
    <citation type="submission" date="2020-02" db="EMBL/GenBank/DDBJ databases">
        <authorList>
            <person name="Meier V. D."/>
        </authorList>
    </citation>
    <scope>NUCLEOTIDE SEQUENCE</scope>
    <source>
        <strain evidence="2">AVDCRST_MAG01</strain>
    </source>
</reference>
<dbReference type="InterPro" id="IPR007138">
    <property type="entry name" value="ABM_dom"/>
</dbReference>
<protein>
    <recommendedName>
        <fullName evidence="1">ABM domain-containing protein</fullName>
    </recommendedName>
</protein>
<dbReference type="InterPro" id="IPR011008">
    <property type="entry name" value="Dimeric_a/b-barrel"/>
</dbReference>
<dbReference type="PROSITE" id="PS51725">
    <property type="entry name" value="ABM"/>
    <property type="match status" value="1"/>
</dbReference>
<dbReference type="Pfam" id="PF03992">
    <property type="entry name" value="ABM"/>
    <property type="match status" value="1"/>
</dbReference>
<dbReference type="EMBL" id="CADCUW010000453">
    <property type="protein sequence ID" value="CAA9439013.1"/>
    <property type="molecule type" value="Genomic_DNA"/>
</dbReference>
<evidence type="ECO:0000259" key="1">
    <source>
        <dbReference type="PROSITE" id="PS51725"/>
    </source>
</evidence>
<dbReference type="SUPFAM" id="SSF54909">
    <property type="entry name" value="Dimeric alpha+beta barrel"/>
    <property type="match status" value="1"/>
</dbReference>
<dbReference type="AlphaFoldDB" id="A0A6J4QB82"/>
<dbReference type="InterPro" id="IPR050404">
    <property type="entry name" value="Heme-degrading_MO"/>
</dbReference>
<evidence type="ECO:0000313" key="2">
    <source>
        <dbReference type="EMBL" id="CAA9439013.1"/>
    </source>
</evidence>
<feature type="domain" description="ABM" evidence="1">
    <location>
        <begin position="2"/>
        <end position="94"/>
    </location>
</feature>
<proteinExistence type="predicted"/>
<dbReference type="PANTHER" id="PTHR34474:SF4">
    <property type="entry name" value="HEME OXYGENASE (STAPHYLOBILIN-PRODUCING) 1"/>
    <property type="match status" value="1"/>
</dbReference>
<accession>A0A6J4QB82</accession>
<name>A0A6J4QB82_9ACTN</name>
<organism evidence="2">
    <name type="scientific">uncultured Rubrobacteraceae bacterium</name>
    <dbReference type="NCBI Taxonomy" id="349277"/>
    <lineage>
        <taxon>Bacteria</taxon>
        <taxon>Bacillati</taxon>
        <taxon>Actinomycetota</taxon>
        <taxon>Rubrobacteria</taxon>
        <taxon>Rubrobacterales</taxon>
        <taxon>Rubrobacteraceae</taxon>
        <taxon>environmental samples</taxon>
    </lineage>
</organism>
<dbReference type="PANTHER" id="PTHR34474">
    <property type="entry name" value="SIGNAL TRANSDUCTION PROTEIN TRAP"/>
    <property type="match status" value="1"/>
</dbReference>
<gene>
    <name evidence="2" type="ORF">AVDCRST_MAG01-01-3475</name>
</gene>
<dbReference type="Gene3D" id="3.30.70.100">
    <property type="match status" value="1"/>
</dbReference>